<name>A0A382QVV4_9ZZZZ</name>
<dbReference type="EMBL" id="UINC01116931">
    <property type="protein sequence ID" value="SVC89008.1"/>
    <property type="molecule type" value="Genomic_DNA"/>
</dbReference>
<feature type="non-terminal residue" evidence="1">
    <location>
        <position position="61"/>
    </location>
</feature>
<accession>A0A382QVV4</accession>
<evidence type="ECO:0000313" key="1">
    <source>
        <dbReference type="EMBL" id="SVC89008.1"/>
    </source>
</evidence>
<feature type="non-terminal residue" evidence="1">
    <location>
        <position position="1"/>
    </location>
</feature>
<organism evidence="1">
    <name type="scientific">marine metagenome</name>
    <dbReference type="NCBI Taxonomy" id="408172"/>
    <lineage>
        <taxon>unclassified sequences</taxon>
        <taxon>metagenomes</taxon>
        <taxon>ecological metagenomes</taxon>
    </lineage>
</organism>
<dbReference type="AlphaFoldDB" id="A0A382QVV4"/>
<gene>
    <name evidence="1" type="ORF">METZ01_LOCUS341862</name>
</gene>
<protein>
    <submittedName>
        <fullName evidence="1">Uncharacterized protein</fullName>
    </submittedName>
</protein>
<proteinExistence type="predicted"/>
<sequence>ARATRRLRSSRIGAVAGADLAMANPTASARMANQITNPRVGTMVGVQAAAEAANNASIGPV</sequence>
<reference evidence="1" key="1">
    <citation type="submission" date="2018-05" db="EMBL/GenBank/DDBJ databases">
        <authorList>
            <person name="Lanie J.A."/>
            <person name="Ng W.-L."/>
            <person name="Kazmierczak K.M."/>
            <person name="Andrzejewski T.M."/>
            <person name="Davidsen T.M."/>
            <person name="Wayne K.J."/>
            <person name="Tettelin H."/>
            <person name="Glass J.I."/>
            <person name="Rusch D."/>
            <person name="Podicherti R."/>
            <person name="Tsui H.-C.T."/>
            <person name="Winkler M.E."/>
        </authorList>
    </citation>
    <scope>NUCLEOTIDE SEQUENCE</scope>
</reference>